<proteinExistence type="predicted"/>
<organism evidence="1">
    <name type="scientific">Lepeophtheirus salmonis</name>
    <name type="common">Salmon louse</name>
    <name type="synonym">Caligus salmonis</name>
    <dbReference type="NCBI Taxonomy" id="72036"/>
    <lineage>
        <taxon>Eukaryota</taxon>
        <taxon>Metazoa</taxon>
        <taxon>Ecdysozoa</taxon>
        <taxon>Arthropoda</taxon>
        <taxon>Crustacea</taxon>
        <taxon>Multicrustacea</taxon>
        <taxon>Hexanauplia</taxon>
        <taxon>Copepoda</taxon>
        <taxon>Siphonostomatoida</taxon>
        <taxon>Caligidae</taxon>
        <taxon>Lepeophtheirus</taxon>
    </lineage>
</organism>
<reference evidence="1" key="1">
    <citation type="submission" date="2014-05" db="EMBL/GenBank/DDBJ databases">
        <authorList>
            <person name="Chronopoulou M."/>
        </authorList>
    </citation>
    <scope>NUCLEOTIDE SEQUENCE</scope>
    <source>
        <tissue evidence="1">Whole organism</tissue>
    </source>
</reference>
<name>A0A0K2SXD9_LEPSM</name>
<accession>A0A0K2SXD9</accession>
<dbReference type="EMBL" id="HACA01000580">
    <property type="protein sequence ID" value="CDW17941.1"/>
    <property type="molecule type" value="Transcribed_RNA"/>
</dbReference>
<evidence type="ECO:0000313" key="1">
    <source>
        <dbReference type="EMBL" id="CDW17941.1"/>
    </source>
</evidence>
<sequence length="11" mass="1278">MRFLSCTSGLY</sequence>
<protein>
    <submittedName>
        <fullName evidence="1">Uncharacterized protein</fullName>
    </submittedName>
</protein>